<evidence type="ECO:0000313" key="1">
    <source>
        <dbReference type="EMBL" id="UTZ29858.1"/>
    </source>
</evidence>
<sequence>MKEENDLQYYISSYNHKTSKLLKLLFDAQTEEQVRSVLNLFTKPHLPFEQTTWPRMSWSQTVASVDGEIYQFWDDIQAFNYCLRLAYLAEESHQNLAKLEAQLIDYRFSLIQRVKQYCSDEEISDVALLPELARLMVFHLGVDQLRMLVEDPQSKLLTIRKHHAPQYRMYAYLILHLIKTRQTEVSDPRVESTMGQYFDLVNRCAALLGESQAA</sequence>
<reference evidence="1" key="1">
    <citation type="submission" date="2020-03" db="EMBL/GenBank/DDBJ databases">
        <title>Five strains of Vibrio campbellii isolated from Mariana Trench.</title>
        <authorList>
            <person name="Liang J."/>
            <person name="Zhang X.-H."/>
        </authorList>
    </citation>
    <scope>NUCLEOTIDE SEQUENCE</scope>
    <source>
        <strain evidence="1">LJC014</strain>
        <plasmid evidence="1">unnamed1</plasmid>
    </source>
</reference>
<name>A0AAE9SQK4_9VIBR</name>
<dbReference type="AlphaFoldDB" id="A0AAE9SQK4"/>
<proteinExistence type="predicted"/>
<gene>
    <name evidence="1" type="ORF">HB761_24680</name>
</gene>
<accession>A0AAE9SQK4</accession>
<protein>
    <submittedName>
        <fullName evidence="1">Uncharacterized protein</fullName>
    </submittedName>
</protein>
<geneLocation type="plasmid" evidence="1 2">
    <name>unnamed1</name>
</geneLocation>
<dbReference type="RefSeq" id="WP_255944453.1">
    <property type="nucleotide sequence ID" value="NZ_CP050469.1"/>
</dbReference>
<evidence type="ECO:0000313" key="2">
    <source>
        <dbReference type="Proteomes" id="UP001058687"/>
    </source>
</evidence>
<dbReference type="Proteomes" id="UP001058687">
    <property type="component" value="Plasmid unnamed1"/>
</dbReference>
<keyword evidence="1" id="KW-0614">Plasmid</keyword>
<dbReference type="EMBL" id="CP050469">
    <property type="protein sequence ID" value="UTZ29858.1"/>
    <property type="molecule type" value="Genomic_DNA"/>
</dbReference>
<organism evidence="1 2">
    <name type="scientific">Vibrio campbellii</name>
    <dbReference type="NCBI Taxonomy" id="680"/>
    <lineage>
        <taxon>Bacteria</taxon>
        <taxon>Pseudomonadati</taxon>
        <taxon>Pseudomonadota</taxon>
        <taxon>Gammaproteobacteria</taxon>
        <taxon>Vibrionales</taxon>
        <taxon>Vibrionaceae</taxon>
        <taxon>Vibrio</taxon>
    </lineage>
</organism>